<feature type="compositionally biased region" description="Polar residues" evidence="1">
    <location>
        <begin position="260"/>
        <end position="271"/>
    </location>
</feature>
<evidence type="ECO:0000313" key="2">
    <source>
        <dbReference type="EMBL" id="CAK0840096.1"/>
    </source>
</evidence>
<feature type="region of interest" description="Disordered" evidence="1">
    <location>
        <begin position="433"/>
        <end position="455"/>
    </location>
</feature>
<reference evidence="2" key="1">
    <citation type="submission" date="2023-10" db="EMBL/GenBank/DDBJ databases">
        <authorList>
            <person name="Chen Y."/>
            <person name="Shah S."/>
            <person name="Dougan E. K."/>
            <person name="Thang M."/>
            <person name="Chan C."/>
        </authorList>
    </citation>
    <scope>NUCLEOTIDE SEQUENCE [LARGE SCALE GENOMIC DNA]</scope>
</reference>
<evidence type="ECO:0000313" key="3">
    <source>
        <dbReference type="Proteomes" id="UP001189429"/>
    </source>
</evidence>
<accession>A0ABN9T4Y2</accession>
<feature type="compositionally biased region" description="Basic residues" evidence="1">
    <location>
        <begin position="232"/>
        <end position="241"/>
    </location>
</feature>
<feature type="region of interest" description="Disordered" evidence="1">
    <location>
        <begin position="1064"/>
        <end position="1170"/>
    </location>
</feature>
<feature type="region of interest" description="Disordered" evidence="1">
    <location>
        <begin position="891"/>
        <end position="910"/>
    </location>
</feature>
<feature type="compositionally biased region" description="Gly residues" evidence="1">
    <location>
        <begin position="242"/>
        <end position="251"/>
    </location>
</feature>
<sequence length="1863" mass="211182">MDAGLAKCCPDATDLSHATYRNFRRRATVFQRLCARRGASVVSEGAYLLLQSLQGDAWDACDEISFERMGTAEAFEEIFEKLDVLYRYTQEVELPGRCDGFFREFARQPKETLNAYVLRHGKGLTKLREAGLELPDLLAGWHMMTRAAIPQWQVGNHKALCNNRLTVQVVTESLKTMFGGDSVAHKKDLENAYEATEEAYAAYAEARAKMNELAKSRGFYPAVALIDEKRGVQKGKQKGRYGGRVPFGGGKGGKHFDGSPKTTHAGSTQQRGPRFKRRRDGAPTKGDEDAKMLHEIGTDNKFTEIAPSMETAHGLPLEEVNLATGKGVGDSGATKPVMGLDEWPKWRKKLTDMGMADQITTERCQKTFRFGNDVTATAKQMVTFPVWVRKTKREITVHLAMYLDEVPQTWSDIETNEKGHMILDLLSSPEDALEIKEESSSTDADTDGDHEVKSEEEIDFYVTSTHGEEQEDAETTNFDAEQLKDWFTKVNRTLDEKPKVKRKFWDIFVNEGRISQHVEQHGDFKTDKYTLDTGWDCTRTSHREAFFEKLRRERPEEVWISPPCTLWSSINPLNDASKDNRYRQQRRREREKQKKEFLKFSRDIYNEQQKNERNAHLEHPRYATSWSEDVWQDMEGYDTFVDQCAYGLKALDRDGRRIGPIKKPTNARTTKYKMHEGLWRRCSCNEKHVMLEGAHNMRGVENYPRSMAFQAAICIVDDPQNESSYAVEEMTQEEFDKIEYKEVCKNLLEKFTLDGVKWVEKVHVQMGINGAIDIDTFHVNHVKWNEKHKLILTIMDESSRYEVDTVVPDEKAKTEIKVIEKNWINWAGVCQCVFVLIKVVRMLRREQIAKYHEDRPDDSLKITVRVTCDMRNRLRNVRGFTPAQRALGRQPRDLGNMADEPTTTGDLGEHDEGFYQNLGRRRDAAKAYFAANMSRAVREALAARNRPLAKEFQIGEYVYFWRCDKGENDFIKSYWMSPAMVTQVECTDDPDKLRQSVIWCVHNNTLLRTTHELLRPELPEERRQREEAGDDFGLPLSTAERLLKRLNNTTGSIKYKDCVGDALGGPEGHVDDGQPEGMGVDATGVDTDGKVEEPVEEQAHRDERTRSSEEAEPAECEVKEEQPQSAAAESRPEADLPEADGGRESHIEAPSQEKEEDAKPEAIVEKRKVDDRDELLESMNAARRLDGLKPLAKRPRITPMETEATKTDTGDDELLLLHEDEEMIYLTNAAKRDAVAEARLTPDEKANARVILQGFHLEEVTSTNVEKASPTLTRLARYLILLILCQQSWKMVAADVKSAFLQAKDIREQGVRIFSRPTRDIRRRLAKMMGLNDDEILQMLKPAFGDVRAPRQWNQTVTEAMIDIGFLQHQLDRCCFLSCRIAADGDDPFLVWSADDGQNVLDGILGLRVDDFIGGGENLECEADLTDKQAYEGTFLDRVQTLSRNEIEVKAEQYTHKVKPIGIEKVRRQYPDDLCTPKEISQLRGLNGAMQWPASQCMVQAAATVSFAQGDVSEATVGSLLEANKSLRFLKAGGDVGIRIRYVSKWEELRLGVYWDASWATRLNGESQGGYMIFAIEDDRIDDGQATFLVIINWTSKKLVRICRSSLAGEAQAAANAVGALEFAKTMLTTMLYPNMQLTGPDMLQVLGRSPCITYCKALYDAANSQAPAGGLTERRTGVEIMRVNEKMKEFGGVWRWTNTHQQMADGLTKLQVRQQFVEKLRRMTHALKYDARFTAGKKVSQQERDKNEQGLNDAAADFDEANAVDQTPDEVPAREMVRATRAGARTAQRLAALVATTAATTTKAEETCPSLDINETQWIYVTVLTMSLVVMVLVCEGKTKVVQARGAWTTNLVEATVQPERR</sequence>
<evidence type="ECO:0008006" key="4">
    <source>
        <dbReference type="Google" id="ProtNLM"/>
    </source>
</evidence>
<feature type="compositionally biased region" description="Basic and acidic residues" evidence="1">
    <location>
        <begin position="1130"/>
        <end position="1170"/>
    </location>
</feature>
<feature type="region of interest" description="Disordered" evidence="1">
    <location>
        <begin position="231"/>
        <end position="291"/>
    </location>
</feature>
<organism evidence="2 3">
    <name type="scientific">Prorocentrum cordatum</name>
    <dbReference type="NCBI Taxonomy" id="2364126"/>
    <lineage>
        <taxon>Eukaryota</taxon>
        <taxon>Sar</taxon>
        <taxon>Alveolata</taxon>
        <taxon>Dinophyceae</taxon>
        <taxon>Prorocentrales</taxon>
        <taxon>Prorocentraceae</taxon>
        <taxon>Prorocentrum</taxon>
    </lineage>
</organism>
<gene>
    <name evidence="2" type="ORF">PCOR1329_LOCUS35606</name>
</gene>
<feature type="compositionally biased region" description="Basic and acidic residues" evidence="1">
    <location>
        <begin position="280"/>
        <end position="291"/>
    </location>
</feature>
<protein>
    <recommendedName>
        <fullName evidence="4">Reverse transcriptase Ty1/copia-type domain-containing protein</fullName>
    </recommendedName>
</protein>
<feature type="compositionally biased region" description="Basic and acidic residues" evidence="1">
    <location>
        <begin position="1087"/>
        <end position="1109"/>
    </location>
</feature>
<evidence type="ECO:0000256" key="1">
    <source>
        <dbReference type="SAM" id="MobiDB-lite"/>
    </source>
</evidence>
<dbReference type="EMBL" id="CAUYUJ010014349">
    <property type="protein sequence ID" value="CAK0840096.1"/>
    <property type="molecule type" value="Genomic_DNA"/>
</dbReference>
<name>A0ABN9T4Y2_9DINO</name>
<proteinExistence type="predicted"/>
<dbReference type="Proteomes" id="UP001189429">
    <property type="component" value="Unassembled WGS sequence"/>
</dbReference>
<keyword evidence="3" id="KW-1185">Reference proteome</keyword>
<comment type="caution">
    <text evidence="2">The sequence shown here is derived from an EMBL/GenBank/DDBJ whole genome shotgun (WGS) entry which is preliminary data.</text>
</comment>